<name>A0A0F9BG01_9ZZZZ</name>
<reference evidence="1" key="1">
    <citation type="journal article" date="2015" name="Nature">
        <title>Complex archaea that bridge the gap between prokaryotes and eukaryotes.</title>
        <authorList>
            <person name="Spang A."/>
            <person name="Saw J.H."/>
            <person name="Jorgensen S.L."/>
            <person name="Zaremba-Niedzwiedzka K."/>
            <person name="Martijn J."/>
            <person name="Lind A.E."/>
            <person name="van Eijk R."/>
            <person name="Schleper C."/>
            <person name="Guy L."/>
            <person name="Ettema T.J."/>
        </authorList>
    </citation>
    <scope>NUCLEOTIDE SEQUENCE</scope>
</reference>
<accession>A0A0F9BG01</accession>
<dbReference type="AlphaFoldDB" id="A0A0F9BG01"/>
<gene>
    <name evidence="1" type="ORF">LCGC14_2731790</name>
</gene>
<protein>
    <submittedName>
        <fullName evidence="1">Uncharacterized protein</fullName>
    </submittedName>
</protein>
<dbReference type="EMBL" id="LAZR01049469">
    <property type="protein sequence ID" value="KKK89569.1"/>
    <property type="molecule type" value="Genomic_DNA"/>
</dbReference>
<evidence type="ECO:0000313" key="1">
    <source>
        <dbReference type="EMBL" id="KKK89569.1"/>
    </source>
</evidence>
<sequence length="91" mass="10894">MIKLKVKGKEYYPSRINNFNKYRAKLISFIGKNPNLYLEGVKQIESGLFGILVKGKDILNIRDINLFYSLRDINFFYFKKQERDSFLYNNK</sequence>
<organism evidence="1">
    <name type="scientific">marine sediment metagenome</name>
    <dbReference type="NCBI Taxonomy" id="412755"/>
    <lineage>
        <taxon>unclassified sequences</taxon>
        <taxon>metagenomes</taxon>
        <taxon>ecological metagenomes</taxon>
    </lineage>
</organism>
<proteinExistence type="predicted"/>
<comment type="caution">
    <text evidence="1">The sequence shown here is derived from an EMBL/GenBank/DDBJ whole genome shotgun (WGS) entry which is preliminary data.</text>
</comment>